<dbReference type="EMBL" id="HBUE01322036">
    <property type="protein sequence ID" value="CAG6588698.1"/>
    <property type="molecule type" value="Transcribed_RNA"/>
</dbReference>
<name>A0A8D8HK81_CULPI</name>
<dbReference type="AlphaFoldDB" id="A0A8D8HK81"/>
<protein>
    <submittedName>
        <fullName evidence="1">(northern house mosquito) hypothetical protein</fullName>
    </submittedName>
</protein>
<sequence>MPANVKNGTWKWTFTRSTKSLPFRSILPAIESEPLRKLRSAEPSRLLTPGCMTKTKMSEIAIARSRPQREESAVHLPEVDQELFKISEKKVERIAWANNNGSDHFWESWRDWRVSS</sequence>
<reference evidence="1" key="1">
    <citation type="submission" date="2021-05" db="EMBL/GenBank/DDBJ databases">
        <authorList>
            <person name="Alioto T."/>
            <person name="Alioto T."/>
            <person name="Gomez Garrido J."/>
        </authorList>
    </citation>
    <scope>NUCLEOTIDE SEQUENCE</scope>
</reference>
<organism evidence="1">
    <name type="scientific">Culex pipiens</name>
    <name type="common">House mosquito</name>
    <dbReference type="NCBI Taxonomy" id="7175"/>
    <lineage>
        <taxon>Eukaryota</taxon>
        <taxon>Metazoa</taxon>
        <taxon>Ecdysozoa</taxon>
        <taxon>Arthropoda</taxon>
        <taxon>Hexapoda</taxon>
        <taxon>Insecta</taxon>
        <taxon>Pterygota</taxon>
        <taxon>Neoptera</taxon>
        <taxon>Endopterygota</taxon>
        <taxon>Diptera</taxon>
        <taxon>Nematocera</taxon>
        <taxon>Culicoidea</taxon>
        <taxon>Culicidae</taxon>
        <taxon>Culicinae</taxon>
        <taxon>Culicini</taxon>
        <taxon>Culex</taxon>
        <taxon>Culex</taxon>
    </lineage>
</organism>
<proteinExistence type="predicted"/>
<evidence type="ECO:0000313" key="1">
    <source>
        <dbReference type="EMBL" id="CAG6536699.1"/>
    </source>
</evidence>
<dbReference type="EMBL" id="HBUE01215478">
    <property type="protein sequence ID" value="CAG6536699.1"/>
    <property type="molecule type" value="Transcribed_RNA"/>
</dbReference>
<accession>A0A8D8HK81</accession>